<feature type="transmembrane region" description="Helical" evidence="6">
    <location>
        <begin position="242"/>
        <end position="266"/>
    </location>
</feature>
<feature type="transmembrane region" description="Helical" evidence="6">
    <location>
        <begin position="339"/>
        <end position="362"/>
    </location>
</feature>
<dbReference type="Gene3D" id="3.90.550.10">
    <property type="entry name" value="Spore Coat Polysaccharide Biosynthesis Protein SpsA, Chain A"/>
    <property type="match status" value="1"/>
</dbReference>
<accession>A0A0G1U8N0</accession>
<evidence type="ECO:0000256" key="2">
    <source>
        <dbReference type="ARBA" id="ARBA00022475"/>
    </source>
</evidence>
<evidence type="ECO:0000256" key="6">
    <source>
        <dbReference type="SAM" id="Phobius"/>
    </source>
</evidence>
<evidence type="ECO:0000256" key="4">
    <source>
        <dbReference type="ARBA" id="ARBA00022989"/>
    </source>
</evidence>
<evidence type="ECO:0000256" key="1">
    <source>
        <dbReference type="ARBA" id="ARBA00004651"/>
    </source>
</evidence>
<dbReference type="CDD" id="cd13128">
    <property type="entry name" value="MATE_Wzx_like"/>
    <property type="match status" value="1"/>
</dbReference>
<gene>
    <name evidence="7" type="ORF">UY19_C0002G0007</name>
</gene>
<dbReference type="SUPFAM" id="SSF53756">
    <property type="entry name" value="UDP-Glycosyltransferase/glycogen phosphorylase"/>
    <property type="match status" value="1"/>
</dbReference>
<feature type="transmembrane region" description="Helical" evidence="6">
    <location>
        <begin position="478"/>
        <end position="500"/>
    </location>
</feature>
<proteinExistence type="predicted"/>
<feature type="transmembrane region" description="Helical" evidence="6">
    <location>
        <begin position="312"/>
        <end position="333"/>
    </location>
</feature>
<keyword evidence="5 6" id="KW-0472">Membrane</keyword>
<dbReference type="Gene3D" id="3.40.50.2000">
    <property type="entry name" value="Glycogen Phosphorylase B"/>
    <property type="match status" value="1"/>
</dbReference>
<comment type="caution">
    <text evidence="7">The sequence shown here is derived from an EMBL/GenBank/DDBJ whole genome shotgun (WGS) entry which is preliminary data.</text>
</comment>
<keyword evidence="2" id="KW-1003">Cell membrane</keyword>
<name>A0A0G1U8N0_9BACT</name>
<organism evidence="7 8">
    <name type="scientific">Candidatus Wolfebacteria bacterium GW2011_GWA2_47_9b</name>
    <dbReference type="NCBI Taxonomy" id="1619005"/>
    <lineage>
        <taxon>Bacteria</taxon>
        <taxon>Candidatus Wolfeibacteriota</taxon>
    </lineage>
</organism>
<dbReference type="EMBL" id="LCPB01000002">
    <property type="protein sequence ID" value="KKU90434.1"/>
    <property type="molecule type" value="Genomic_DNA"/>
</dbReference>
<dbReference type="GO" id="GO:0005886">
    <property type="term" value="C:plasma membrane"/>
    <property type="evidence" value="ECO:0007669"/>
    <property type="project" value="UniProtKB-SubCell"/>
</dbReference>
<dbReference type="PANTHER" id="PTHR30250:SF11">
    <property type="entry name" value="O-ANTIGEN TRANSPORTER-RELATED"/>
    <property type="match status" value="1"/>
</dbReference>
<reference evidence="7 8" key="1">
    <citation type="journal article" date="2015" name="Nature">
        <title>rRNA introns, odd ribosomes, and small enigmatic genomes across a large radiation of phyla.</title>
        <authorList>
            <person name="Brown C.T."/>
            <person name="Hug L.A."/>
            <person name="Thomas B.C."/>
            <person name="Sharon I."/>
            <person name="Castelle C.J."/>
            <person name="Singh A."/>
            <person name="Wilkins M.J."/>
            <person name="Williams K.H."/>
            <person name="Banfield J.F."/>
        </authorList>
    </citation>
    <scope>NUCLEOTIDE SEQUENCE [LARGE SCALE GENOMIC DNA]</scope>
</reference>
<feature type="transmembrane region" description="Helical" evidence="6">
    <location>
        <begin position="443"/>
        <end position="466"/>
    </location>
</feature>
<keyword evidence="4 6" id="KW-1133">Transmembrane helix</keyword>
<evidence type="ECO:0000256" key="5">
    <source>
        <dbReference type="ARBA" id="ARBA00023136"/>
    </source>
</evidence>
<feature type="transmembrane region" description="Helical" evidence="6">
    <location>
        <begin position="520"/>
        <end position="544"/>
    </location>
</feature>
<dbReference type="InterPro" id="IPR050833">
    <property type="entry name" value="Poly_Biosynth_Transport"/>
</dbReference>
<feature type="transmembrane region" description="Helical" evidence="6">
    <location>
        <begin position="374"/>
        <end position="394"/>
    </location>
</feature>
<evidence type="ECO:0000313" key="8">
    <source>
        <dbReference type="Proteomes" id="UP000033882"/>
    </source>
</evidence>
<feature type="transmembrane region" description="Helical" evidence="6">
    <location>
        <begin position="556"/>
        <end position="574"/>
    </location>
</feature>
<sequence length="789" mass="91546">MKIGFIFVSYKTPQSEISRLKKEVSELRLPGGRQELYFVDNSDNNQGYAAGVNNGLRKAIKNGCDLFVIANPDISFTKLGQLNLLDSYDHFDIFGFAMRQQGKTYYGGKLDSWRMSGGLIDQKPRNRFSSVDFVSGSLMIIKKKVIDKIGFFNESYFMYYEEVDYCYNAKKSRFKIGVDSKIFYKHFEVSQDNPQKEFYLFKNRLKFLLKYGSFNQKLYEIIRIPKTIYEEILKRPFYLNFLSLNISSIVNKILHFVLFLVLINYFKPEEYAVYTLAWTQIGLLLPLLDFGTTSYGLVYINDSIEKKVRELFSLRFYLSLITFVLTICLAIIFRYPIYILIPIILTSFVIFANMFSGTYLILSSIKQKSYLASLVSMIFQVCLVISLITGVLITKQLMPVFLITFALYNLYSLVNFFLVKKEVGRLSIKINFKQWTIIIKKSFVFLLISLLAGFYSKVDVLILNFIKGKQAVGIYSAGYRFLDALMFIVTAYNVSSMPLFSKLTNEGKKNIFLNKIKKDVILVFSIGMFVALGFYFLGPIILPLVYKNTYFQSIEVLRIIIFALPLILLTSVFLNSIYALGKAKTVIYIFLFQLIFNIVLNLYFIPKYSFFASGGALNPKNNRRFGTVVFSENLIKALQLYDKKNQYKIYTFDNLRPRLFWLKGRISLEEFKQKNDIFLALNQAAPLYTSGKVLSFCHGLSYHYYPEFYSKKDVNRLNKQLGEMVEKSDKIIVSSIKVKNELISMFPPIKNKIFVLPFGIPFDMTKSKQNKKQKYFLYVGMNHPIKNII</sequence>
<protein>
    <submittedName>
        <fullName evidence="7">Membrane protein involved in the export of O-antigen and teichoic acid</fullName>
    </submittedName>
</protein>
<dbReference type="InterPro" id="IPR002797">
    <property type="entry name" value="Polysacc_synth"/>
</dbReference>
<comment type="subcellular location">
    <subcellularLocation>
        <location evidence="1">Cell membrane</location>
        <topology evidence="1">Multi-pass membrane protein</topology>
    </subcellularLocation>
</comment>
<dbReference type="AlphaFoldDB" id="A0A0G1U8N0"/>
<dbReference type="PANTHER" id="PTHR30250">
    <property type="entry name" value="PST FAMILY PREDICTED COLANIC ACID TRANSPORTER"/>
    <property type="match status" value="1"/>
</dbReference>
<evidence type="ECO:0000313" key="7">
    <source>
        <dbReference type="EMBL" id="KKU90434.1"/>
    </source>
</evidence>
<evidence type="ECO:0000256" key="3">
    <source>
        <dbReference type="ARBA" id="ARBA00022692"/>
    </source>
</evidence>
<feature type="transmembrane region" description="Helical" evidence="6">
    <location>
        <begin position="586"/>
        <end position="605"/>
    </location>
</feature>
<keyword evidence="3 6" id="KW-0812">Transmembrane</keyword>
<dbReference type="SUPFAM" id="SSF53448">
    <property type="entry name" value="Nucleotide-diphospho-sugar transferases"/>
    <property type="match status" value="1"/>
</dbReference>
<dbReference type="Proteomes" id="UP000033882">
    <property type="component" value="Unassembled WGS sequence"/>
</dbReference>
<dbReference type="Pfam" id="PF01943">
    <property type="entry name" value="Polysacc_synt"/>
    <property type="match status" value="1"/>
</dbReference>
<feature type="transmembrane region" description="Helical" evidence="6">
    <location>
        <begin position="278"/>
        <end position="300"/>
    </location>
</feature>
<dbReference type="InterPro" id="IPR029044">
    <property type="entry name" value="Nucleotide-diphossugar_trans"/>
</dbReference>
<feature type="transmembrane region" description="Helical" evidence="6">
    <location>
        <begin position="400"/>
        <end position="419"/>
    </location>
</feature>